<evidence type="ECO:0000313" key="3">
    <source>
        <dbReference type="Proteomes" id="UP000547209"/>
    </source>
</evidence>
<protein>
    <submittedName>
        <fullName evidence="2">Uncharacterized protein</fullName>
    </submittedName>
</protein>
<comment type="caution">
    <text evidence="2">The sequence shown here is derived from an EMBL/GenBank/DDBJ whole genome shotgun (WGS) entry which is preliminary data.</text>
</comment>
<dbReference type="Proteomes" id="UP000547209">
    <property type="component" value="Unassembled WGS sequence"/>
</dbReference>
<dbReference type="EMBL" id="JACJVP010000008">
    <property type="protein sequence ID" value="MBB6670559.1"/>
    <property type="molecule type" value="Genomic_DNA"/>
</dbReference>
<gene>
    <name evidence="2" type="ORF">H7C19_07640</name>
</gene>
<keyword evidence="3" id="KW-1185">Reference proteome</keyword>
<reference evidence="2 3" key="1">
    <citation type="submission" date="2020-08" db="EMBL/GenBank/DDBJ databases">
        <title>Cohnella phylogeny.</title>
        <authorList>
            <person name="Dunlap C."/>
        </authorList>
    </citation>
    <scope>NUCLEOTIDE SEQUENCE [LARGE SCALE GENOMIC DNA]</scope>
    <source>
        <strain evidence="2 3">DSM 28246</strain>
    </source>
</reference>
<feature type="transmembrane region" description="Helical" evidence="1">
    <location>
        <begin position="78"/>
        <end position="104"/>
    </location>
</feature>
<feature type="transmembrane region" description="Helical" evidence="1">
    <location>
        <begin position="207"/>
        <end position="228"/>
    </location>
</feature>
<keyword evidence="1" id="KW-0472">Membrane</keyword>
<keyword evidence="1" id="KW-1133">Transmembrane helix</keyword>
<dbReference type="AlphaFoldDB" id="A0A7X0RN27"/>
<feature type="transmembrane region" description="Helical" evidence="1">
    <location>
        <begin position="125"/>
        <end position="145"/>
    </location>
</feature>
<proteinExistence type="predicted"/>
<feature type="transmembrane region" description="Helical" evidence="1">
    <location>
        <begin position="17"/>
        <end position="37"/>
    </location>
</feature>
<organism evidence="2 3">
    <name type="scientific">Cohnella nanjingensis</name>
    <dbReference type="NCBI Taxonomy" id="1387779"/>
    <lineage>
        <taxon>Bacteria</taxon>
        <taxon>Bacillati</taxon>
        <taxon>Bacillota</taxon>
        <taxon>Bacilli</taxon>
        <taxon>Bacillales</taxon>
        <taxon>Paenibacillaceae</taxon>
        <taxon>Cohnella</taxon>
    </lineage>
</organism>
<accession>A0A7X0RN27</accession>
<evidence type="ECO:0000256" key="1">
    <source>
        <dbReference type="SAM" id="Phobius"/>
    </source>
</evidence>
<keyword evidence="1" id="KW-0812">Transmembrane</keyword>
<sequence>MKGAIRRGWDMTRRHKYVLVVLFVYRLLWGFFLYRFIDSLVTTVLSRYPDPHPNNGAVRLFLIEAQFRLLKTNLIDEVLWMLAGMLLIRMLLTPLLNAGIYYSFQHANESDGTRVMTGIRSAWKPVTLLYWIENLLALLPAAWLIPMAKTQYLSNPSEGAWLREILPYAGAWALWAFLLHLLFLFMQFSAVSQDRLLSGLGRACRQAFPLLAVSVALFALGTAASLAITASSLLWTGFLTVALHQAFQLVRALLTLWTAASQHQLWKPDHAA</sequence>
<name>A0A7X0RN27_9BACL</name>
<feature type="transmembrane region" description="Helical" evidence="1">
    <location>
        <begin position="165"/>
        <end position="186"/>
    </location>
</feature>
<evidence type="ECO:0000313" key="2">
    <source>
        <dbReference type="EMBL" id="MBB6670559.1"/>
    </source>
</evidence>